<feature type="domain" description="BioF2-like acetyltransferase" evidence="1">
    <location>
        <begin position="172"/>
        <end position="300"/>
    </location>
</feature>
<dbReference type="AlphaFoldDB" id="A0A1I6LZP9"/>
<dbReference type="Proteomes" id="UP000199024">
    <property type="component" value="Unassembled WGS sequence"/>
</dbReference>
<reference evidence="2 3" key="1">
    <citation type="submission" date="2016-10" db="EMBL/GenBank/DDBJ databases">
        <authorList>
            <person name="de Groot N.N."/>
        </authorList>
    </citation>
    <scope>NUCLEOTIDE SEQUENCE [LARGE SCALE GENOMIC DNA]</scope>
    <source>
        <strain evidence="2 3">DSM 21001</strain>
    </source>
</reference>
<protein>
    <submittedName>
        <fullName evidence="2">Acetyltransferase (GNAT) domain-containing protein</fullName>
    </submittedName>
</protein>
<dbReference type="EMBL" id="FOZL01000001">
    <property type="protein sequence ID" value="SFS08895.1"/>
    <property type="molecule type" value="Genomic_DNA"/>
</dbReference>
<sequence>MSKKTISSRMEGRLWRKPGDFVAAWQQIQTLRQQLHVEDDVLLNPLHFLTAIDDTRRSCSIACWRGPRLIGVVFATEHYIRSIGTGYAIAGDFAGRGAILCRPQDESEVLKCAIETMTSHGIHSLHLRLLPTDQRQVRIPQLKIECMEALTPGDRMLLPPTFDAFLATLGKHTRRNVRYYSRKAQAEGIEFVSCLTQQQFDDAVVRLNAATDFPAEPLRLTRDARLMQLHDGCQRFGLRTADGTFIAILSGFTQGNRFHVLTQLNDASYEHLSLSLVLRGYTVEHLIGSGHTSLQFMGGTSLSFGRFCIPQFYRSLFIDRPRGLFAIAKSALATFILHRERAGKHIPESIRILAGSYLPQETLAARTAIAPAAVAFARDNAPTTDSNPYEPVIAIRSQAPQDHLDRAGIVQDRRAKRQSNAMRRGDVIETNLRHGRLQRPRQVLNVPHRKASSA</sequence>
<keyword evidence="3" id="KW-1185">Reference proteome</keyword>
<dbReference type="SUPFAM" id="SSF55729">
    <property type="entry name" value="Acyl-CoA N-acyltransferases (Nat)"/>
    <property type="match status" value="1"/>
</dbReference>
<evidence type="ECO:0000259" key="1">
    <source>
        <dbReference type="Pfam" id="PF13480"/>
    </source>
</evidence>
<keyword evidence="2" id="KW-0808">Transferase</keyword>
<dbReference type="Pfam" id="PF13480">
    <property type="entry name" value="Acetyltransf_6"/>
    <property type="match status" value="1"/>
</dbReference>
<dbReference type="InterPro" id="IPR016181">
    <property type="entry name" value="Acyl_CoA_acyltransferase"/>
</dbReference>
<evidence type="ECO:0000313" key="2">
    <source>
        <dbReference type="EMBL" id="SFS08895.1"/>
    </source>
</evidence>
<organism evidence="2 3">
    <name type="scientific">Granulicella pectinivorans</name>
    <dbReference type="NCBI Taxonomy" id="474950"/>
    <lineage>
        <taxon>Bacteria</taxon>
        <taxon>Pseudomonadati</taxon>
        <taxon>Acidobacteriota</taxon>
        <taxon>Terriglobia</taxon>
        <taxon>Terriglobales</taxon>
        <taxon>Acidobacteriaceae</taxon>
        <taxon>Granulicella</taxon>
    </lineage>
</organism>
<dbReference type="InterPro" id="IPR038740">
    <property type="entry name" value="BioF2-like_GNAT_dom"/>
</dbReference>
<evidence type="ECO:0000313" key="3">
    <source>
        <dbReference type="Proteomes" id="UP000199024"/>
    </source>
</evidence>
<name>A0A1I6LZP9_9BACT</name>
<dbReference type="GO" id="GO:0016740">
    <property type="term" value="F:transferase activity"/>
    <property type="evidence" value="ECO:0007669"/>
    <property type="project" value="UniProtKB-KW"/>
</dbReference>
<gene>
    <name evidence="2" type="ORF">SAMN05421771_1554</name>
</gene>
<proteinExistence type="predicted"/>
<accession>A0A1I6LZP9</accession>